<proteinExistence type="inferred from homology"/>
<dbReference type="PANTHER" id="PTHR10357">
    <property type="entry name" value="ALPHA-AMYLASE FAMILY MEMBER"/>
    <property type="match status" value="1"/>
</dbReference>
<feature type="domain" description="Glycosyl hydrolase family 13 catalytic" evidence="6">
    <location>
        <begin position="26"/>
        <end position="423"/>
    </location>
</feature>
<accession>A0ABM9AK76</accession>
<organism evidence="7 8">
    <name type="scientific">Emticicia aquatica</name>
    <dbReference type="NCBI Taxonomy" id="1681835"/>
    <lineage>
        <taxon>Bacteria</taxon>
        <taxon>Pseudomonadati</taxon>
        <taxon>Bacteroidota</taxon>
        <taxon>Cytophagia</taxon>
        <taxon>Cytophagales</taxon>
        <taxon>Leadbetterellaceae</taxon>
        <taxon>Emticicia</taxon>
    </lineage>
</organism>
<evidence type="ECO:0000256" key="1">
    <source>
        <dbReference type="ARBA" id="ARBA00008061"/>
    </source>
</evidence>
<dbReference type="Gene3D" id="2.60.40.1180">
    <property type="entry name" value="Golgi alpha-mannosidase II"/>
    <property type="match status" value="1"/>
</dbReference>
<keyword evidence="8" id="KW-1185">Reference proteome</keyword>
<dbReference type="InterPro" id="IPR045857">
    <property type="entry name" value="O16G_dom_2"/>
</dbReference>
<name>A0ABM9AK76_9BACT</name>
<dbReference type="Gene3D" id="3.20.20.80">
    <property type="entry name" value="Glycosidases"/>
    <property type="match status" value="1"/>
</dbReference>
<evidence type="ECO:0000256" key="2">
    <source>
        <dbReference type="ARBA" id="ARBA00022801"/>
    </source>
</evidence>
<dbReference type="Pfam" id="PF00128">
    <property type="entry name" value="Alpha-amylase"/>
    <property type="match status" value="1"/>
</dbReference>
<keyword evidence="3 5" id="KW-0326">Glycosidase</keyword>
<dbReference type="InterPro" id="IPR017853">
    <property type="entry name" value="GH"/>
</dbReference>
<keyword evidence="5" id="KW-0119">Carbohydrate metabolism</keyword>
<dbReference type="GO" id="GO:0004556">
    <property type="term" value="F:alpha-amylase activity"/>
    <property type="evidence" value="ECO:0007669"/>
    <property type="project" value="UniProtKB-EC"/>
</dbReference>
<dbReference type="InterPro" id="IPR013780">
    <property type="entry name" value="Glyco_hydro_b"/>
</dbReference>
<dbReference type="Gene3D" id="3.90.400.10">
    <property type="entry name" value="Oligo-1,6-glucosidase, Domain 2"/>
    <property type="match status" value="1"/>
</dbReference>
<comment type="catalytic activity">
    <reaction evidence="5">
        <text>Endohydrolysis of (1-&gt;4)-alpha-D-glucosidic linkages in polysaccharides containing three or more (1-&gt;4)-alpha-linked D-glucose units.</text>
        <dbReference type="EC" id="3.2.1.1"/>
    </reaction>
</comment>
<comment type="caution">
    <text evidence="7">The sequence shown here is derived from an EMBL/GenBank/DDBJ whole genome shotgun (WGS) entry which is preliminary data.</text>
</comment>
<evidence type="ECO:0000259" key="6">
    <source>
        <dbReference type="SMART" id="SM00642"/>
    </source>
</evidence>
<dbReference type="SMART" id="SM00642">
    <property type="entry name" value="Aamy"/>
    <property type="match status" value="1"/>
</dbReference>
<dbReference type="PANTHER" id="PTHR10357:SF179">
    <property type="entry name" value="NEUTRAL AND BASIC AMINO ACID TRANSPORT PROTEIN RBAT"/>
    <property type="match status" value="1"/>
</dbReference>
<dbReference type="SUPFAM" id="SSF51445">
    <property type="entry name" value="(Trans)glycosidases"/>
    <property type="match status" value="1"/>
</dbReference>
<dbReference type="InterPro" id="IPR006046">
    <property type="entry name" value="Alpha_amylase"/>
</dbReference>
<dbReference type="CDD" id="cd11316">
    <property type="entry name" value="AmyAc_bac2_AmyA"/>
    <property type="match status" value="1"/>
</dbReference>
<dbReference type="EMBL" id="CAKLPY010000001">
    <property type="protein sequence ID" value="CAH0994150.1"/>
    <property type="molecule type" value="Genomic_DNA"/>
</dbReference>
<sequence>MKKIFFLLLLSFQTIAQNQPPQICYEIFIRSFADSNGDGIGDINGITSKLDYLKNLGVDAIWITPFCQSPSYHKYDVVDYKKIDPEYGTMDDFKHLIAEAHKRKILIIKDFVINHTSDQHPWFLEAKKGKNNPYRAYYNWMTPQKIDSMGVATREASGGSWELKPWHFVNKNDDEKYYGLFWSGMPDLNFDNPKVRREIYDIGKFWLKDIGVDGFRLDAAKHLYPEWEAQKCHAFWQEFKQEMTTAKPNVYLVGEVWADAKIVAPFFKGLNANFDIDACLKLWEIIKTGKEQDFIKTLLANYQTFSQANPDFINATIIDNHDQNRIGNTLEGNIDKMKVAANLLLTLPGEPYIYYGEEIGMFGQKPDENIREPFLWDVKSADKYRTSWIKPTFTTESTVKPLSIQKTDINSIYNHYKKLISFRKSQVAMRQVSPANLKESSIKQEGIIAFIRPHPSGDLLVIHNINSEAKNITLDTKNQFFKKIIFKTSAASLNKNIIQIPAFSVVVLK</sequence>
<dbReference type="Proteomes" id="UP000837932">
    <property type="component" value="Unassembled WGS sequence"/>
</dbReference>
<dbReference type="PRINTS" id="PR00110">
    <property type="entry name" value="ALPHAAMYLASE"/>
</dbReference>
<evidence type="ECO:0000256" key="5">
    <source>
        <dbReference type="RuleBase" id="RU361134"/>
    </source>
</evidence>
<protein>
    <recommendedName>
        <fullName evidence="5">Alpha-amylase</fullName>
        <ecNumber evidence="5">3.2.1.1</ecNumber>
    </recommendedName>
</protein>
<evidence type="ECO:0000256" key="4">
    <source>
        <dbReference type="RuleBase" id="RU003615"/>
    </source>
</evidence>
<evidence type="ECO:0000256" key="3">
    <source>
        <dbReference type="ARBA" id="ARBA00023295"/>
    </source>
</evidence>
<keyword evidence="2 5" id="KW-0378">Hydrolase</keyword>
<comment type="similarity">
    <text evidence="1 4">Belongs to the glycosyl hydrolase 13 family.</text>
</comment>
<dbReference type="RefSeq" id="WP_238803904.1">
    <property type="nucleotide sequence ID" value="NZ_CAKLPY010000001.1"/>
</dbReference>
<dbReference type="Pfam" id="PF23915">
    <property type="entry name" value="SusG_C"/>
    <property type="match status" value="1"/>
</dbReference>
<gene>
    <name evidence="7" type="ORF">EMA8858_00257</name>
</gene>
<dbReference type="InterPro" id="IPR056300">
    <property type="entry name" value="SusG-like_C"/>
</dbReference>
<reference evidence="7" key="1">
    <citation type="submission" date="2021-12" db="EMBL/GenBank/DDBJ databases">
        <authorList>
            <person name="Rodrigo-Torres L."/>
            <person name="Arahal R. D."/>
            <person name="Lucena T."/>
        </authorList>
    </citation>
    <scope>NUCLEOTIDE SEQUENCE</scope>
    <source>
        <strain evidence="7">CECT 8858</strain>
    </source>
</reference>
<dbReference type="EC" id="3.2.1.1" evidence="5"/>
<dbReference type="InterPro" id="IPR006047">
    <property type="entry name" value="GH13_cat_dom"/>
</dbReference>
<evidence type="ECO:0000313" key="8">
    <source>
        <dbReference type="Proteomes" id="UP000837932"/>
    </source>
</evidence>
<evidence type="ECO:0000313" key="7">
    <source>
        <dbReference type="EMBL" id="CAH0994150.1"/>
    </source>
</evidence>